<accession>L8JJV0</accession>
<reference evidence="1 2" key="1">
    <citation type="submission" date="2012-12" db="EMBL/GenBank/DDBJ databases">
        <title>Genome assembly of Fulvivirga imtechensis AK7.</title>
        <authorList>
            <person name="Nupur N."/>
            <person name="Khatri I."/>
            <person name="Kumar R."/>
            <person name="Subramanian S."/>
            <person name="Pinnaka A."/>
        </authorList>
    </citation>
    <scope>NUCLEOTIDE SEQUENCE [LARGE SCALE GENOMIC DNA]</scope>
    <source>
        <strain evidence="1 2">AK7</strain>
    </source>
</reference>
<dbReference type="AlphaFoldDB" id="L8JJV0"/>
<comment type="caution">
    <text evidence="1">The sequence shown here is derived from an EMBL/GenBank/DDBJ whole genome shotgun (WGS) entry which is preliminary data.</text>
</comment>
<dbReference type="RefSeq" id="WP_009582473.1">
    <property type="nucleotide sequence ID" value="NZ_AMZN01000082.1"/>
</dbReference>
<keyword evidence="2" id="KW-1185">Reference proteome</keyword>
<evidence type="ECO:0000313" key="1">
    <source>
        <dbReference type="EMBL" id="ELR69186.1"/>
    </source>
</evidence>
<organism evidence="1 2">
    <name type="scientific">Fulvivirga imtechensis AK7</name>
    <dbReference type="NCBI Taxonomy" id="1237149"/>
    <lineage>
        <taxon>Bacteria</taxon>
        <taxon>Pseudomonadati</taxon>
        <taxon>Bacteroidota</taxon>
        <taxon>Cytophagia</taxon>
        <taxon>Cytophagales</taxon>
        <taxon>Fulvivirgaceae</taxon>
        <taxon>Fulvivirga</taxon>
    </lineage>
</organism>
<protein>
    <submittedName>
        <fullName evidence="1">Uncharacterized protein</fullName>
    </submittedName>
</protein>
<evidence type="ECO:0000313" key="2">
    <source>
        <dbReference type="Proteomes" id="UP000011135"/>
    </source>
</evidence>
<dbReference type="EMBL" id="AMZN01000082">
    <property type="protein sequence ID" value="ELR69186.1"/>
    <property type="molecule type" value="Genomic_DNA"/>
</dbReference>
<gene>
    <name evidence="1" type="ORF">C900_05382</name>
</gene>
<name>L8JJV0_9BACT</name>
<proteinExistence type="predicted"/>
<sequence>MVKIKIHPYDYAALDAQKARLYAPKSVDDLIMDREEFLTKQFKR</sequence>
<dbReference type="Proteomes" id="UP000011135">
    <property type="component" value="Unassembled WGS sequence"/>
</dbReference>